<dbReference type="NCBIfam" id="TIGR02532">
    <property type="entry name" value="IV_pilin_GFxxxE"/>
    <property type="match status" value="1"/>
</dbReference>
<comment type="caution">
    <text evidence="2">The sequence shown here is derived from an EMBL/GenBank/DDBJ whole genome shotgun (WGS) entry which is preliminary data.</text>
</comment>
<dbReference type="Pfam" id="PF07963">
    <property type="entry name" value="N_methyl"/>
    <property type="match status" value="1"/>
</dbReference>
<feature type="transmembrane region" description="Helical" evidence="1">
    <location>
        <begin position="22"/>
        <end position="45"/>
    </location>
</feature>
<reference evidence="2" key="1">
    <citation type="journal article" date="2020" name="mSystems">
        <title>Genome- and Community-Level Interaction Insights into Carbon Utilization and Element Cycling Functions of Hydrothermarchaeota in Hydrothermal Sediment.</title>
        <authorList>
            <person name="Zhou Z."/>
            <person name="Liu Y."/>
            <person name="Xu W."/>
            <person name="Pan J."/>
            <person name="Luo Z.H."/>
            <person name="Li M."/>
        </authorList>
    </citation>
    <scope>NUCLEOTIDE SEQUENCE [LARGE SCALE GENOMIC DNA]</scope>
    <source>
        <strain evidence="2">SpSt-349</strain>
    </source>
</reference>
<dbReference type="InterPro" id="IPR012902">
    <property type="entry name" value="N_methyl_site"/>
</dbReference>
<dbReference type="EMBL" id="DSOV01000071">
    <property type="protein sequence ID" value="HEN43643.1"/>
    <property type="molecule type" value="Genomic_DNA"/>
</dbReference>
<evidence type="ECO:0000313" key="2">
    <source>
        <dbReference type="EMBL" id="HEN43643.1"/>
    </source>
</evidence>
<protein>
    <submittedName>
        <fullName evidence="2">Prepilin-type N-terminal cleavage/methylation domain-containing protein</fullName>
    </submittedName>
</protein>
<keyword evidence="1" id="KW-1133">Transmembrane helix</keyword>
<proteinExistence type="predicted"/>
<name>A0A831U3J8_GEOME</name>
<keyword evidence="1" id="KW-0812">Transmembrane</keyword>
<sequence>MKTGAESASPLRNKGGFSLVEALVAIAILSIVMLGTASMLFTGLAGSAGSNNRYLAVSTAQSWIETLMNTPFANLTSQLTPVTTTANGVSYRTKWRVSSVTANLAFINMSTTWTDKNGDHGMNFSAVRSR</sequence>
<accession>A0A831U3J8</accession>
<organism evidence="2">
    <name type="scientific">Geobacter metallireducens</name>
    <dbReference type="NCBI Taxonomy" id="28232"/>
    <lineage>
        <taxon>Bacteria</taxon>
        <taxon>Pseudomonadati</taxon>
        <taxon>Thermodesulfobacteriota</taxon>
        <taxon>Desulfuromonadia</taxon>
        <taxon>Geobacterales</taxon>
        <taxon>Geobacteraceae</taxon>
        <taxon>Geobacter</taxon>
    </lineage>
</organism>
<gene>
    <name evidence="2" type="ORF">ENQ87_14980</name>
</gene>
<keyword evidence="1" id="KW-0472">Membrane</keyword>
<evidence type="ECO:0000256" key="1">
    <source>
        <dbReference type="SAM" id="Phobius"/>
    </source>
</evidence>
<dbReference type="AlphaFoldDB" id="A0A831U3J8"/>